<feature type="transmembrane region" description="Helical" evidence="2">
    <location>
        <begin position="888"/>
        <end position="909"/>
    </location>
</feature>
<name>A0AA88XQQ0_9ASTE</name>
<evidence type="ECO:0000256" key="2">
    <source>
        <dbReference type="SAM" id="Phobius"/>
    </source>
</evidence>
<keyword evidence="2" id="KW-0812">Transmembrane</keyword>
<evidence type="ECO:0000313" key="3">
    <source>
        <dbReference type="EMBL" id="KAK3042800.1"/>
    </source>
</evidence>
<keyword evidence="2" id="KW-0472">Membrane</keyword>
<dbReference type="Proteomes" id="UP001188597">
    <property type="component" value="Unassembled WGS sequence"/>
</dbReference>
<feature type="transmembrane region" description="Helical" evidence="2">
    <location>
        <begin position="852"/>
        <end position="876"/>
    </location>
</feature>
<keyword evidence="4" id="KW-1185">Reference proteome</keyword>
<organism evidence="3 4">
    <name type="scientific">Escallonia herrerae</name>
    <dbReference type="NCBI Taxonomy" id="1293975"/>
    <lineage>
        <taxon>Eukaryota</taxon>
        <taxon>Viridiplantae</taxon>
        <taxon>Streptophyta</taxon>
        <taxon>Embryophyta</taxon>
        <taxon>Tracheophyta</taxon>
        <taxon>Spermatophyta</taxon>
        <taxon>Magnoliopsida</taxon>
        <taxon>eudicotyledons</taxon>
        <taxon>Gunneridae</taxon>
        <taxon>Pentapetalae</taxon>
        <taxon>asterids</taxon>
        <taxon>campanulids</taxon>
        <taxon>Escalloniales</taxon>
        <taxon>Escalloniaceae</taxon>
        <taxon>Escallonia</taxon>
    </lineage>
</organism>
<reference evidence="3" key="1">
    <citation type="submission" date="2022-12" db="EMBL/GenBank/DDBJ databases">
        <title>Draft genome assemblies for two species of Escallonia (Escalloniales).</title>
        <authorList>
            <person name="Chanderbali A."/>
            <person name="Dervinis C."/>
            <person name="Anghel I."/>
            <person name="Soltis D."/>
            <person name="Soltis P."/>
            <person name="Zapata F."/>
        </authorList>
    </citation>
    <scope>NUCLEOTIDE SEQUENCE</scope>
    <source>
        <strain evidence="3">UCBG64.0493</strain>
        <tissue evidence="3">Leaf</tissue>
    </source>
</reference>
<sequence length="971" mass="105609">MEWEQEWEEELEETALLERRPRHQTNGNGNGKSDHHDNINNGDSLGSPHPGNGVDALGVPEQHPDDGDELKGGKNGIVVDDLVDEEKGAKDGQERSENCVYYDSNKGTGFSYGLAATEHSRFESSAPEDNSGDDRLDVTIQSFDIGKSSSTVINHQYEVALKHDNLLDSDLWPSENSGDDRLDVTIQSFDIGKSSSTIINHQYEEVLKHDNLPDCDLRPSEISVGACNTTDKAFASTEIESTEINLIRENDQGVTEFDVEKVLEKQNTHDLYCPNCNSCITRRVIIRKRKRRIRTSAEDAKRNKLEILANSKFDAISEHATNNQARNTEDILESNVLPAANDFDHDREPDVFRCLSCFSIFIPTGNGFKLFRMFGSKSEKENLQDPQQIPPKKENWFSSIFASDKRIHIEQGTDNLADVVENNVGVPILSSNLNEQNGLEKNSVGAPSQSSNWNEQYGPASPAETFVAGGLINGKVIGENLLASLAQGPAKPGQVMAARGEQSEDAIEKTKDHSELDTANQLNSASSLTEIPPNHESDNPETKFPGKTAISMGEPLEEADTTPSQDGSKLFVVPSNVGTSIMGNLQTGQKLNVAIQKNGAVSVLEKSDIDGKVNISACIPHDNEQAVGAALLTESAIKIENGNLGIDKDGAYPSEVSQHSIIKTKVDILRQESLKVDTDALISSVQDASLPQDRPVNIGNGLKDMPAELGTGKDTKIVVDGGQVKPAKSTRAEYKIVPEETGASPQIETRISVVEPTVATARYVRRLDIIKSIVYGGLVESIASLCVVSSAAGGDAATLNVLALGLANLIGGLFVIFQDLWELKNDHTRGTSYQVAEQVDRYQELLGRRSDFTLHAVIAVLSFLVFGLVPPVVYGFSFRTSDDKELKLLVVAAAALVCITVLAAGKAYVRRPPKSYFKTVVYYFTSGLMVSGVSYAVGILIKKLLEKLGLFESSLAVTLPQPMQPAAWASY</sequence>
<dbReference type="PANTHER" id="PTHR38937">
    <property type="entry name" value="MEMBRANE PROTEIN OF ER BODY-LIKE PROTEIN"/>
    <property type="match status" value="1"/>
</dbReference>
<accession>A0AA88XQQ0</accession>
<feature type="compositionally biased region" description="Polar residues" evidence="1">
    <location>
        <begin position="517"/>
        <end position="529"/>
    </location>
</feature>
<evidence type="ECO:0008006" key="5">
    <source>
        <dbReference type="Google" id="ProtNLM"/>
    </source>
</evidence>
<dbReference type="AlphaFoldDB" id="A0AA88XQQ0"/>
<evidence type="ECO:0000256" key="1">
    <source>
        <dbReference type="SAM" id="MobiDB-lite"/>
    </source>
</evidence>
<feature type="transmembrane region" description="Helical" evidence="2">
    <location>
        <begin position="773"/>
        <end position="792"/>
    </location>
</feature>
<protein>
    <recommendedName>
        <fullName evidence="5">Membrane protein of ER body-like protein</fullName>
    </recommendedName>
</protein>
<dbReference type="EMBL" id="JAVXUP010000015">
    <property type="protein sequence ID" value="KAK3042800.1"/>
    <property type="molecule type" value="Genomic_DNA"/>
</dbReference>
<feature type="transmembrane region" description="Helical" evidence="2">
    <location>
        <begin position="799"/>
        <end position="817"/>
    </location>
</feature>
<comment type="caution">
    <text evidence="3">The sequence shown here is derived from an EMBL/GenBank/DDBJ whole genome shotgun (WGS) entry which is preliminary data.</text>
</comment>
<dbReference type="PANTHER" id="PTHR38937:SF2">
    <property type="entry name" value="MEMBRANE PROTEIN OF ER BODY-LIKE PROTEIN ISOFORM X1"/>
    <property type="match status" value="1"/>
</dbReference>
<proteinExistence type="predicted"/>
<feature type="transmembrane region" description="Helical" evidence="2">
    <location>
        <begin position="921"/>
        <end position="941"/>
    </location>
</feature>
<feature type="compositionally biased region" description="Basic and acidic residues" evidence="1">
    <location>
        <begin position="506"/>
        <end position="516"/>
    </location>
</feature>
<evidence type="ECO:0000313" key="4">
    <source>
        <dbReference type="Proteomes" id="UP001188597"/>
    </source>
</evidence>
<feature type="compositionally biased region" description="Acidic residues" evidence="1">
    <location>
        <begin position="1"/>
        <end position="15"/>
    </location>
</feature>
<feature type="region of interest" description="Disordered" evidence="1">
    <location>
        <begin position="1"/>
        <end position="76"/>
    </location>
</feature>
<feature type="region of interest" description="Disordered" evidence="1">
    <location>
        <begin position="493"/>
        <end position="548"/>
    </location>
</feature>
<dbReference type="InterPro" id="IPR052843">
    <property type="entry name" value="ER_body_metal_sequester"/>
</dbReference>
<feature type="compositionally biased region" description="Basic and acidic residues" evidence="1">
    <location>
        <begin position="62"/>
        <end position="72"/>
    </location>
</feature>
<gene>
    <name evidence="3" type="ORF">RJ639_001073</name>
</gene>
<keyword evidence="2" id="KW-1133">Transmembrane helix</keyword>